<feature type="region of interest" description="Disordered" evidence="1">
    <location>
        <begin position="342"/>
        <end position="361"/>
    </location>
</feature>
<reference evidence="2 3" key="1">
    <citation type="journal article" date="2016" name="Environ. Microbiol.">
        <title>New Methyloceanibacter diversity from North Sea sediments includes methanotroph containing solely the soluble methane monooxygenase.</title>
        <authorList>
            <person name="Vekeman B."/>
            <person name="Kerckhof F.M."/>
            <person name="Cremers G."/>
            <person name="de Vos P."/>
            <person name="Vandamme P."/>
            <person name="Boon N."/>
            <person name="Op den Camp H.J."/>
            <person name="Heylen K."/>
        </authorList>
    </citation>
    <scope>NUCLEOTIDE SEQUENCE [LARGE SCALE GENOMIC DNA]</scope>
    <source>
        <strain evidence="2 3">R-67177</strain>
    </source>
</reference>
<organism evidence="2 3">
    <name type="scientific">Methyloceanibacter marginalis</name>
    <dbReference type="NCBI Taxonomy" id="1774971"/>
    <lineage>
        <taxon>Bacteria</taxon>
        <taxon>Pseudomonadati</taxon>
        <taxon>Pseudomonadota</taxon>
        <taxon>Alphaproteobacteria</taxon>
        <taxon>Hyphomicrobiales</taxon>
        <taxon>Hyphomicrobiaceae</taxon>
        <taxon>Methyloceanibacter</taxon>
    </lineage>
</organism>
<comment type="caution">
    <text evidence="2">The sequence shown here is derived from an EMBL/GenBank/DDBJ whole genome shotgun (WGS) entry which is preliminary data.</text>
</comment>
<protein>
    <recommendedName>
        <fullName evidence="4">Asparagine synthetase domain-containing protein</fullName>
    </recommendedName>
</protein>
<name>A0A1E3WCV7_9HYPH</name>
<keyword evidence="3" id="KW-1185">Reference proteome</keyword>
<evidence type="ECO:0008006" key="4">
    <source>
        <dbReference type="Google" id="ProtNLM"/>
    </source>
</evidence>
<evidence type="ECO:0000256" key="1">
    <source>
        <dbReference type="SAM" id="MobiDB-lite"/>
    </source>
</evidence>
<sequence length="393" mass="42276">MPAPSTRALCLDYDVSATLPRLGWAALLTPGQNTVRMIAGEDVSRDGNVFWEGLCLSPDDPGATLDHPFPVSTGGMVRADDVAFWTPGHYLDRLFLVKTAAGVVVSNSLPFALRASGETLAADYLHYPWDFGRILQHSQSAPLTRGRVQIITNANLLVSRDGEIKVVPKAAPPEFHDYASYIGQVHAFLDEVAHANQAQLDRPYRYVSSLSSGYDSPAVTVLGRRIGLTDALSIIDSRGGTAGDDSGEPIAAALGLSLKTALRSDYRAAGWDAERLFYVFGLPEDICLYPFRNDLRRSLLFTGILGETQWDRAPHYAGGCWSWIRAARPCRNSGCAPALRNSLSPSTDGSTMPNSSASVSPRSLNLGHWGTATTGPLPADWSKNAACRANASA</sequence>
<evidence type="ECO:0000313" key="3">
    <source>
        <dbReference type="Proteomes" id="UP000095042"/>
    </source>
</evidence>
<dbReference type="AlphaFoldDB" id="A0A1E3WCV7"/>
<accession>A0A1E3WCV7</accession>
<evidence type="ECO:0000313" key="2">
    <source>
        <dbReference type="EMBL" id="ODS03635.1"/>
    </source>
</evidence>
<dbReference type="EMBL" id="LPWD01000076">
    <property type="protein sequence ID" value="ODS03635.1"/>
    <property type="molecule type" value="Genomic_DNA"/>
</dbReference>
<proteinExistence type="predicted"/>
<gene>
    <name evidence="2" type="ORF">AUC71_08670</name>
</gene>
<dbReference type="Proteomes" id="UP000095042">
    <property type="component" value="Unassembled WGS sequence"/>
</dbReference>